<dbReference type="RefSeq" id="WP_129734192.1">
    <property type="nucleotide sequence ID" value="NZ_PRLM01000001.1"/>
</dbReference>
<evidence type="ECO:0000256" key="2">
    <source>
        <dbReference type="ARBA" id="ARBA00007092"/>
    </source>
</evidence>
<name>A0ABY0FPC4_9BACT</name>
<keyword evidence="8" id="KW-1185">Reference proteome</keyword>
<keyword evidence="5" id="KW-0460">Magnesium</keyword>
<feature type="domain" description="Endonuclease/exonuclease/phosphatase" evidence="6">
    <location>
        <begin position="5"/>
        <end position="251"/>
    </location>
</feature>
<dbReference type="PROSITE" id="PS51435">
    <property type="entry name" value="AP_NUCLEASE_F1_4"/>
    <property type="match status" value="1"/>
</dbReference>
<gene>
    <name evidence="7" type="primary">exoA</name>
    <name evidence="7" type="ORF">G3RUM_00014</name>
</gene>
<dbReference type="EMBL" id="PRLM01000001">
    <property type="protein sequence ID" value="RYC75083.1"/>
    <property type="molecule type" value="Genomic_DNA"/>
</dbReference>
<dbReference type="PANTHER" id="PTHR22748">
    <property type="entry name" value="AP ENDONUCLEASE"/>
    <property type="match status" value="1"/>
</dbReference>
<evidence type="ECO:0000256" key="4">
    <source>
        <dbReference type="ARBA" id="ARBA00022801"/>
    </source>
</evidence>
<dbReference type="Pfam" id="PF03372">
    <property type="entry name" value="Exo_endo_phos"/>
    <property type="match status" value="1"/>
</dbReference>
<reference evidence="7 8" key="1">
    <citation type="journal article" date="2018" name="bioRxiv">
        <title>Evidence of independent acquisition and adaption of ultra-small bacteria to human hosts across the highly diverse yet reduced genomes of the phylum Saccharibacteria.</title>
        <authorList>
            <person name="McLean J.S."/>
            <person name="Bor B."/>
            <person name="To T.T."/>
            <person name="Liu Q."/>
            <person name="Kearns K.A."/>
            <person name="Solden L.M."/>
            <person name="Wrighton K.C."/>
            <person name="He X."/>
            <person name="Shi W."/>
        </authorList>
    </citation>
    <scope>NUCLEOTIDE SEQUENCE [LARGE SCALE GENOMIC DNA]</scope>
    <source>
        <strain evidence="7 8">TM7_G3_2_Rum_HOT_351B</strain>
    </source>
</reference>
<evidence type="ECO:0000256" key="5">
    <source>
        <dbReference type="ARBA" id="ARBA00022842"/>
    </source>
</evidence>
<evidence type="ECO:0000313" key="8">
    <source>
        <dbReference type="Proteomes" id="UP001191019"/>
    </source>
</evidence>
<protein>
    <submittedName>
        <fullName evidence="7">Exodeoxyribonuclease</fullName>
        <ecNumber evidence="7">3.1.11.2</ecNumber>
    </submittedName>
</protein>
<dbReference type="NCBIfam" id="TIGR00633">
    <property type="entry name" value="xth"/>
    <property type="match status" value="1"/>
</dbReference>
<keyword evidence="3" id="KW-0479">Metal-binding</keyword>
<proteinExistence type="inferred from homology"/>
<dbReference type="InterPro" id="IPR004808">
    <property type="entry name" value="AP_endonuc_1"/>
</dbReference>
<keyword evidence="4 7" id="KW-0378">Hydrolase</keyword>
<dbReference type="InterPro" id="IPR005135">
    <property type="entry name" value="Endo/exonuclease/phosphatase"/>
</dbReference>
<dbReference type="Gene3D" id="3.60.10.10">
    <property type="entry name" value="Endonuclease/exonuclease/phosphatase"/>
    <property type="match status" value="1"/>
</dbReference>
<comment type="similarity">
    <text evidence="2">Belongs to the DNA repair enzymes AP/ExoA family.</text>
</comment>
<comment type="caution">
    <text evidence="7">The sequence shown here is derived from an EMBL/GenBank/DDBJ whole genome shotgun (WGS) entry which is preliminary data.</text>
</comment>
<reference evidence="7 8" key="2">
    <citation type="journal article" date="2020" name="Cell Rep.">
        <title>Acquisition and Adaptation of Ultra-small Parasitic Reduced Genome Bacteria to Mammalian Hosts.</title>
        <authorList>
            <person name="McLean J.S."/>
            <person name="Bor B."/>
            <person name="Kerns K.A."/>
            <person name="Liu Q."/>
            <person name="To T.T."/>
            <person name="Solden L."/>
            <person name="Hendrickson E.L."/>
            <person name="Wrighton K."/>
            <person name="Shi W."/>
            <person name="He X."/>
        </authorList>
    </citation>
    <scope>NUCLEOTIDE SEQUENCE [LARGE SCALE GENOMIC DNA]</scope>
    <source>
        <strain evidence="7 8">TM7_G3_2_Rum_HOT_351B</strain>
    </source>
</reference>
<accession>A0ABY0FPC4</accession>
<evidence type="ECO:0000259" key="6">
    <source>
        <dbReference type="Pfam" id="PF03372"/>
    </source>
</evidence>
<dbReference type="NCBIfam" id="TIGR00195">
    <property type="entry name" value="exoDNase_III"/>
    <property type="match status" value="1"/>
</dbReference>
<sequence>MRIFSWNVNGLRAVLNKGALQEFMTNEQPDILCVQETKAKPGQAEVDFPEYEELWNSAERAGYSGTAIFTKIKPIAVNNVLPVEADLADQFGDPLSEGRVQTAEFEKFYLVNIYTPNSKRGLERLELREKMWDPAVCKYLKELEKKKPVVVCGDFNAAHTEIDLARPAANRHNAGFTDEERRGVTNLLKAGLVDTFRELNPDVQRYTWWSHWGYARENNVGWRIDYFFVSKSLKGNLKAAEIYEDVMGSDHCPISITLEF</sequence>
<evidence type="ECO:0000313" key="7">
    <source>
        <dbReference type="EMBL" id="RYC75083.1"/>
    </source>
</evidence>
<dbReference type="SUPFAM" id="SSF56219">
    <property type="entry name" value="DNase I-like"/>
    <property type="match status" value="1"/>
</dbReference>
<dbReference type="PROSITE" id="PS00726">
    <property type="entry name" value="AP_NUCLEASE_F1_1"/>
    <property type="match status" value="1"/>
</dbReference>
<dbReference type="InterPro" id="IPR020847">
    <property type="entry name" value="AP_endonuclease_F1_BS"/>
</dbReference>
<evidence type="ECO:0000256" key="1">
    <source>
        <dbReference type="ARBA" id="ARBA00001946"/>
    </source>
</evidence>
<organism evidence="7 8">
    <name type="scientific">Candidatus Nanosyncoccus alces</name>
    <dbReference type="NCBI Taxonomy" id="2171997"/>
    <lineage>
        <taxon>Bacteria</taxon>
        <taxon>Candidatus Saccharimonadota</taxon>
        <taxon>Candidatus Nanosyncoccalia</taxon>
        <taxon>Candidatus Nanosyncoccales</taxon>
        <taxon>Candidatus Nanosyncoccaceae</taxon>
        <taxon>Candidatus Nanosyncoccus</taxon>
    </lineage>
</organism>
<comment type="cofactor">
    <cofactor evidence="1">
        <name>Mg(2+)</name>
        <dbReference type="ChEBI" id="CHEBI:18420"/>
    </cofactor>
</comment>
<dbReference type="EC" id="3.1.11.2" evidence="7"/>
<evidence type="ECO:0000256" key="3">
    <source>
        <dbReference type="ARBA" id="ARBA00022723"/>
    </source>
</evidence>
<dbReference type="PANTHER" id="PTHR22748:SF6">
    <property type="entry name" value="DNA-(APURINIC OR APYRIMIDINIC SITE) ENDONUCLEASE"/>
    <property type="match status" value="1"/>
</dbReference>
<dbReference type="InterPro" id="IPR036691">
    <property type="entry name" value="Endo/exonu/phosph_ase_sf"/>
</dbReference>
<dbReference type="Proteomes" id="UP001191019">
    <property type="component" value="Unassembled WGS sequence"/>
</dbReference>
<dbReference type="CDD" id="cd09087">
    <property type="entry name" value="Ape1-like_AP-endo"/>
    <property type="match status" value="1"/>
</dbReference>
<dbReference type="GO" id="GO:0008311">
    <property type="term" value="F:double-stranded DNA 3'-5' DNA exonuclease activity"/>
    <property type="evidence" value="ECO:0007669"/>
    <property type="project" value="UniProtKB-EC"/>
</dbReference>